<dbReference type="Proteomes" id="UP000722125">
    <property type="component" value="Unassembled WGS sequence"/>
</dbReference>
<feature type="region of interest" description="Disordered" evidence="1">
    <location>
        <begin position="426"/>
        <end position="446"/>
    </location>
</feature>
<feature type="compositionally biased region" description="Low complexity" evidence="1">
    <location>
        <begin position="718"/>
        <end position="755"/>
    </location>
</feature>
<feature type="region of interest" description="Disordered" evidence="1">
    <location>
        <begin position="390"/>
        <end position="410"/>
    </location>
</feature>
<organism evidence="2 3">
    <name type="scientific">Cellulomonas fulva</name>
    <dbReference type="NCBI Taxonomy" id="2835530"/>
    <lineage>
        <taxon>Bacteria</taxon>
        <taxon>Bacillati</taxon>
        <taxon>Actinomycetota</taxon>
        <taxon>Actinomycetes</taxon>
        <taxon>Micrococcales</taxon>
        <taxon>Cellulomonadaceae</taxon>
        <taxon>Cellulomonas</taxon>
    </lineage>
</organism>
<dbReference type="EMBL" id="JAHBOH010000001">
    <property type="protein sequence ID" value="MBT0993595.1"/>
    <property type="molecule type" value="Genomic_DNA"/>
</dbReference>
<keyword evidence="3" id="KW-1185">Reference proteome</keyword>
<feature type="region of interest" description="Disordered" evidence="1">
    <location>
        <begin position="251"/>
        <end position="272"/>
    </location>
</feature>
<evidence type="ECO:0000313" key="3">
    <source>
        <dbReference type="Proteomes" id="UP000722125"/>
    </source>
</evidence>
<evidence type="ECO:0000256" key="1">
    <source>
        <dbReference type="SAM" id="MobiDB-lite"/>
    </source>
</evidence>
<feature type="compositionally biased region" description="Basic and acidic residues" evidence="1">
    <location>
        <begin position="251"/>
        <end position="263"/>
    </location>
</feature>
<protein>
    <recommendedName>
        <fullName evidence="4">Baseplate protein J-like domain-containing protein</fullName>
    </recommendedName>
</protein>
<feature type="compositionally biased region" description="Polar residues" evidence="1">
    <location>
        <begin position="392"/>
        <end position="408"/>
    </location>
</feature>
<evidence type="ECO:0008006" key="4">
    <source>
        <dbReference type="Google" id="ProtNLM"/>
    </source>
</evidence>
<gene>
    <name evidence="2" type="ORF">KIN34_04755</name>
</gene>
<evidence type="ECO:0000313" key="2">
    <source>
        <dbReference type="EMBL" id="MBT0993595.1"/>
    </source>
</evidence>
<reference evidence="2 3" key="1">
    <citation type="submission" date="2021-05" db="EMBL/GenBank/DDBJ databases">
        <title>Description of Cellulomonas sp. DKR-3 sp. nov.</title>
        <authorList>
            <person name="Dahal R.H."/>
            <person name="Chaudhary D.K."/>
        </authorList>
    </citation>
    <scope>NUCLEOTIDE SEQUENCE [LARGE SCALE GENOMIC DNA]</scope>
    <source>
        <strain evidence="2 3">DKR-3</strain>
    </source>
</reference>
<proteinExistence type="predicted"/>
<dbReference type="RefSeq" id="WP_214347430.1">
    <property type="nucleotide sequence ID" value="NZ_JAHBOH010000001.1"/>
</dbReference>
<name>A0ABS5TWS4_9CELL</name>
<sequence length="1644" mass="176130">MTTARVLLTALPRTLDETAEHHLTAYVTHKLETDGDDETLAAFPAVADWVTTLQGSRLELVHDAGAPVPLTVVSVPDQDAWAAVLPPTTRVAGYPKPAVAAAPWESFPAHRLSDHAVDLHLMSLTANPTHRPPVLGDPVMAGFLDRLAQFSRSAGQIRELAQQRATRGARLLARRTQEAQASLGATGVRGRPAYVTDGQDVRSPIEVLLADTDADERVTTYLDGQRGVDHAADPELQLMADAHAARRYYERPEEQTEYREHPVEGATLPRPDKPDPDFHQRAAHLADTPALLRPLGLALDLRIDSADDRAALARATWVAVRLVTTADVVRLAPPRTQVVVRGDRFDAVSSDAWVGGAVPLGDDSYVVLDLDPDASGLKLDQHVRSLPALAASETNGDETSSAPGTLRTSGFGIARTDRVGTTRARVQAAEAMTTPDDGPDDGPGDAGPLLRYDDLVRGLRLEVWDDRTRAWHSLHERRVDVTADPGTGPRPVLTDAPDVGFLQLSGLNRVPGSSHYYLHEVVAGWDGWSLSAPRPGRVIVDEVHPPAEVPEDAEVTGVHVTTRVEPGSLPRLRWGWSYAFRLVGVDLAGGSVPRTTTLRPLPERLAGPARSAAREHLDHLRDRYAARDEQGLLRAVRDRVLAALPAPDAGPGTGAEPGRDAEWLGDLVDRSAAVRPVLTREELAEQVPAELRTGDLDLDAVVGGRLVATRRAAADVAAQSRVAGRRGASARGVDEAGAGRSDGPSSDGRSSAGPAQGLTEPVAALAGDAARSAFARVAAASRVLAAAASSWRVRPQLAIDPDAFADLAAVPDLAVPDEVRVGRRPVVTTPRPYLRWTPVPPPTLVAQAGLGTGEQLARLVVRTGLPDGHPDAITTSARHVVPPKATQLEAETDGKFDLAIGSTDADVQKAQYAIALAERGTLLDRRRPSLDDANATEEQPGIALLARPGADPDAAVTLDDIEARRDTPLGEGQYVVHGTDELTLPYLPDPHAAGVALVFYDAGAPHLLPEPRVLQAVVLPFPGDWPRVEPLRLVLERGETLGARLDGRDVRVTLPPGEQVRVAMSSSLRGVDLDDFGLWRSHLASTVDPDGDGQSTQEQVIAAAVLLRAAVAGWTWWLTPATDLRLVHAVPAPVLPPHLRDLRVLLRPAGLPVALLGGLVDVHGPSTDQLVVRASWTEWVDDVAAAGPVQVTREDVVVRSTVWPGERLGLLWLVDHVPSGTDALGDADVGVHQALQTFPDTHHREVTYTPSGTTRYAELFAPEDVPAPDDPVLAGAPRTLTVLSSARPAGAEVVDTVPLLRWETGTEPDQPFAVRRVRRSGVRVWLRRPWFSSGDGELLGVLVGPGSDLPADTISLWGRDPIVHGAHVAQGTMPPLVEPAHLSVALASGGSWVDRPARPARFPATVPLLDVKGRPGAQVYGYRPEFHPDRGQWYVDVALDDGPALWPFVRLAVARYQPSSIADCELSPVGLTAWAQPLPTRTATVSRPDPDHVRVTVTGAVGFYRTRPRRGLPVPSLPDEPADLLDADTPTGQVQELDELLRLSRVMRASVQVLDEGASDLQWRTVATRRLPAVGFGDETTFRVTWTGELPCPGVPLATPGSSETWRVLVEESELLDADAPDAPNADGRTVLIPRTVYLDSIPL</sequence>
<feature type="region of interest" description="Disordered" evidence="1">
    <location>
        <begin position="718"/>
        <end position="756"/>
    </location>
</feature>
<comment type="caution">
    <text evidence="2">The sequence shown here is derived from an EMBL/GenBank/DDBJ whole genome shotgun (WGS) entry which is preliminary data.</text>
</comment>
<accession>A0ABS5TWS4</accession>